<keyword evidence="5" id="KW-1185">Reference proteome</keyword>
<dbReference type="SUPFAM" id="SSF46689">
    <property type="entry name" value="Homeodomain-like"/>
    <property type="match status" value="1"/>
</dbReference>
<dbReference type="Pfam" id="PF03184">
    <property type="entry name" value="DDE_1"/>
    <property type="match status" value="1"/>
</dbReference>
<evidence type="ECO:0008006" key="6">
    <source>
        <dbReference type="Google" id="ProtNLM"/>
    </source>
</evidence>
<dbReference type="GO" id="GO:0005634">
    <property type="term" value="C:nucleus"/>
    <property type="evidence" value="ECO:0007669"/>
    <property type="project" value="UniProtKB-SubCell"/>
</dbReference>
<proteinExistence type="predicted"/>
<dbReference type="EMBL" id="CAKOGL010000064">
    <property type="protein sequence ID" value="CAH2109223.1"/>
    <property type="molecule type" value="Genomic_DNA"/>
</dbReference>
<reference evidence="4" key="1">
    <citation type="submission" date="2022-03" db="EMBL/GenBank/DDBJ databases">
        <authorList>
            <person name="Tunstrom K."/>
        </authorList>
    </citation>
    <scope>NUCLEOTIDE SEQUENCE</scope>
</reference>
<dbReference type="Gene3D" id="1.10.10.60">
    <property type="entry name" value="Homeodomain-like"/>
    <property type="match status" value="1"/>
</dbReference>
<dbReference type="Pfam" id="PF05225">
    <property type="entry name" value="HTH_psq"/>
    <property type="match status" value="1"/>
</dbReference>
<evidence type="ECO:0000259" key="2">
    <source>
        <dbReference type="Pfam" id="PF03184"/>
    </source>
</evidence>
<evidence type="ECO:0000256" key="1">
    <source>
        <dbReference type="ARBA" id="ARBA00004123"/>
    </source>
</evidence>
<feature type="domain" description="HTH psq-type" evidence="3">
    <location>
        <begin position="15"/>
        <end position="53"/>
    </location>
</feature>
<dbReference type="InterPro" id="IPR004875">
    <property type="entry name" value="DDE_SF_endonuclease_dom"/>
</dbReference>
<dbReference type="GO" id="GO:0003677">
    <property type="term" value="F:DNA binding"/>
    <property type="evidence" value="ECO:0007669"/>
    <property type="project" value="InterPro"/>
</dbReference>
<name>A0AAU9VFH8_EUPED</name>
<accession>A0AAU9VFH8</accession>
<dbReference type="AlphaFoldDB" id="A0AAU9VFH8"/>
<evidence type="ECO:0000259" key="3">
    <source>
        <dbReference type="Pfam" id="PF05225"/>
    </source>
</evidence>
<gene>
    <name evidence="4" type="ORF">EEDITHA_LOCUS23082</name>
</gene>
<dbReference type="InterPro" id="IPR009057">
    <property type="entry name" value="Homeodomain-like_sf"/>
</dbReference>
<organism evidence="4 5">
    <name type="scientific">Euphydryas editha</name>
    <name type="common">Edith's checkerspot</name>
    <dbReference type="NCBI Taxonomy" id="104508"/>
    <lineage>
        <taxon>Eukaryota</taxon>
        <taxon>Metazoa</taxon>
        <taxon>Ecdysozoa</taxon>
        <taxon>Arthropoda</taxon>
        <taxon>Hexapoda</taxon>
        <taxon>Insecta</taxon>
        <taxon>Pterygota</taxon>
        <taxon>Neoptera</taxon>
        <taxon>Endopterygota</taxon>
        <taxon>Lepidoptera</taxon>
        <taxon>Glossata</taxon>
        <taxon>Ditrysia</taxon>
        <taxon>Papilionoidea</taxon>
        <taxon>Nymphalidae</taxon>
        <taxon>Nymphalinae</taxon>
        <taxon>Euphydryas</taxon>
    </lineage>
</organism>
<dbReference type="InterPro" id="IPR007889">
    <property type="entry name" value="HTH_Psq"/>
</dbReference>
<dbReference type="PANTHER" id="PTHR19303:SF74">
    <property type="entry name" value="POGO TRANSPOSABLE ELEMENT WITH KRAB DOMAIN"/>
    <property type="match status" value="1"/>
</dbReference>
<comment type="subcellular location">
    <subcellularLocation>
        <location evidence="1">Nucleus</location>
    </subcellularLocation>
</comment>
<sequence>MGKYIRKTNRGSYSKETLSEAVREVQSGRMSGYAASQKYGVPRMTIMDHVNRKRGISKTLGLIQLYHQISNVTLQRHFIRWRNMALALVEKKSCRCGSVFVGDYVKKNKLITPGLEYARKTAIDPFIVFPYFDLLKKTIRELNLTDKPEAIWNLDVTRFSKDPAKTKVVGAKGHAATRVISSPGRDNTTVLLGANAAGNKAPPIIIYKGKNVWDTWTSPDAYPVTSYAATKNGWMDV</sequence>
<dbReference type="PANTHER" id="PTHR19303">
    <property type="entry name" value="TRANSPOSON"/>
    <property type="match status" value="1"/>
</dbReference>
<protein>
    <recommendedName>
        <fullName evidence="6">HTH psq-type domain-containing protein</fullName>
    </recommendedName>
</protein>
<feature type="domain" description="DDE-1" evidence="2">
    <location>
        <begin position="187"/>
        <end position="236"/>
    </location>
</feature>
<evidence type="ECO:0000313" key="4">
    <source>
        <dbReference type="EMBL" id="CAH2109223.1"/>
    </source>
</evidence>
<dbReference type="InterPro" id="IPR050863">
    <property type="entry name" value="CenT-Element_Derived"/>
</dbReference>
<comment type="caution">
    <text evidence="4">The sequence shown here is derived from an EMBL/GenBank/DDBJ whole genome shotgun (WGS) entry which is preliminary data.</text>
</comment>
<dbReference type="Proteomes" id="UP001153954">
    <property type="component" value="Unassembled WGS sequence"/>
</dbReference>
<evidence type="ECO:0000313" key="5">
    <source>
        <dbReference type="Proteomes" id="UP001153954"/>
    </source>
</evidence>